<accession>A0A2S8G012</accession>
<evidence type="ECO:0000313" key="1">
    <source>
        <dbReference type="EMBL" id="PQO37778.1"/>
    </source>
</evidence>
<organism evidence="1 2">
    <name type="scientific">Blastopirellula marina</name>
    <dbReference type="NCBI Taxonomy" id="124"/>
    <lineage>
        <taxon>Bacteria</taxon>
        <taxon>Pseudomonadati</taxon>
        <taxon>Planctomycetota</taxon>
        <taxon>Planctomycetia</taxon>
        <taxon>Pirellulales</taxon>
        <taxon>Pirellulaceae</taxon>
        <taxon>Blastopirellula</taxon>
    </lineage>
</organism>
<protein>
    <submittedName>
        <fullName evidence="1">Uncharacterized protein</fullName>
    </submittedName>
</protein>
<dbReference type="Proteomes" id="UP000238322">
    <property type="component" value="Unassembled WGS sequence"/>
</dbReference>
<proteinExistence type="predicted"/>
<name>A0A2S8G012_9BACT</name>
<sequence>MSLTLLLIVSWNVDRASACDFESGERITFKDSEGAIVICSGFGIRKFPCLENQAIAFELEQRWLPVEKELNIVSVLREKKSKQCYFFMIDDSGKHFLGLNGELVLAKVDADTCQELWRIRTGVHVGKLEGKNISSVLGSSLEDDTLNVFVVHFIDSTRLCELHILQFSAITGKLGPEQIVESHSMSYPDEASLHYTFASEESCVRDDAFIVRVFQLRDDAKEDIARPWMMTCVVEQVEGGGSCKMSSIFQMCIRCFL</sequence>
<gene>
    <name evidence="1" type="ORF">C5Y83_07485</name>
</gene>
<dbReference type="EMBL" id="PUHY01000005">
    <property type="protein sequence ID" value="PQO37778.1"/>
    <property type="molecule type" value="Genomic_DNA"/>
</dbReference>
<evidence type="ECO:0000313" key="2">
    <source>
        <dbReference type="Proteomes" id="UP000238322"/>
    </source>
</evidence>
<reference evidence="1 2" key="1">
    <citation type="submission" date="2018-02" db="EMBL/GenBank/DDBJ databases">
        <title>Comparative genomes isolates from brazilian mangrove.</title>
        <authorList>
            <person name="Araujo J.E."/>
            <person name="Taketani R.G."/>
            <person name="Silva M.C.P."/>
            <person name="Loureco M.V."/>
            <person name="Andreote F.D."/>
        </authorList>
    </citation>
    <scope>NUCLEOTIDE SEQUENCE [LARGE SCALE GENOMIC DNA]</scope>
    <source>
        <strain evidence="1 2">Hex-1 MGV</strain>
    </source>
</reference>
<dbReference type="AlphaFoldDB" id="A0A2S8G012"/>
<comment type="caution">
    <text evidence="1">The sequence shown here is derived from an EMBL/GenBank/DDBJ whole genome shotgun (WGS) entry which is preliminary data.</text>
</comment>